<feature type="domain" description="Secretion system C-terminal sorting" evidence="9">
    <location>
        <begin position="892"/>
        <end position="960"/>
    </location>
</feature>
<keyword evidence="4" id="KW-0378">Hydrolase</keyword>
<dbReference type="InterPro" id="IPR044934">
    <property type="entry name" value="Streptopain_sf"/>
</dbReference>
<dbReference type="Proteomes" id="UP000053091">
    <property type="component" value="Unassembled WGS sequence"/>
</dbReference>
<evidence type="ECO:0000313" key="11">
    <source>
        <dbReference type="Proteomes" id="UP000053091"/>
    </source>
</evidence>
<evidence type="ECO:0000259" key="9">
    <source>
        <dbReference type="Pfam" id="PF18962"/>
    </source>
</evidence>
<dbReference type="Pfam" id="PF18962">
    <property type="entry name" value="Por_Secre_tail"/>
    <property type="match status" value="1"/>
</dbReference>
<comment type="similarity">
    <text evidence="1">Belongs to the peptidase C10 family.</text>
</comment>
<dbReference type="NCBIfam" id="TIGR04183">
    <property type="entry name" value="Por_Secre_tail"/>
    <property type="match status" value="1"/>
</dbReference>
<evidence type="ECO:0000256" key="1">
    <source>
        <dbReference type="ARBA" id="ARBA00009693"/>
    </source>
</evidence>
<dbReference type="Gene3D" id="2.130.10.10">
    <property type="entry name" value="YVTN repeat-like/Quinoprotein amine dehydrogenase"/>
    <property type="match status" value="2"/>
</dbReference>
<dbReference type="GO" id="GO:0008234">
    <property type="term" value="F:cysteine-type peptidase activity"/>
    <property type="evidence" value="ECO:0007669"/>
    <property type="project" value="UniProtKB-KW"/>
</dbReference>
<evidence type="ECO:0000256" key="7">
    <source>
        <dbReference type="SAM" id="SignalP"/>
    </source>
</evidence>
<dbReference type="STRING" id="1678841.TBC1_112158"/>
<keyword evidence="2" id="KW-0645">Protease</keyword>
<dbReference type="Pfam" id="PF01640">
    <property type="entry name" value="Peptidase_C10"/>
    <property type="match status" value="1"/>
</dbReference>
<dbReference type="PRINTS" id="PR00797">
    <property type="entry name" value="STREPTOPAIN"/>
</dbReference>
<feature type="chain" id="PRO_5006633612" evidence="7">
    <location>
        <begin position="20"/>
        <end position="961"/>
    </location>
</feature>
<dbReference type="AlphaFoldDB" id="A0A0S7C5A2"/>
<keyword evidence="11" id="KW-1185">Reference proteome</keyword>
<evidence type="ECO:0000256" key="2">
    <source>
        <dbReference type="ARBA" id="ARBA00022670"/>
    </source>
</evidence>
<dbReference type="InterPro" id="IPR013783">
    <property type="entry name" value="Ig-like_fold"/>
</dbReference>
<evidence type="ECO:0000256" key="3">
    <source>
        <dbReference type="ARBA" id="ARBA00022729"/>
    </source>
</evidence>
<evidence type="ECO:0000313" key="10">
    <source>
        <dbReference type="EMBL" id="GAP43999.1"/>
    </source>
</evidence>
<dbReference type="Gene3D" id="2.60.40.10">
    <property type="entry name" value="Immunoglobulins"/>
    <property type="match status" value="1"/>
</dbReference>
<dbReference type="Pfam" id="PF13734">
    <property type="entry name" value="Inhibitor_I69"/>
    <property type="match status" value="1"/>
</dbReference>
<dbReference type="InterPro" id="IPR000200">
    <property type="entry name" value="Peptidase_C10"/>
</dbReference>
<dbReference type="InterPro" id="IPR025896">
    <property type="entry name" value="Spi_Prtas-inh"/>
</dbReference>
<accession>A0A0S7C5A2</accession>
<name>A0A0S7C5A2_9BACT</name>
<dbReference type="OrthoDB" id="2235251at2"/>
<dbReference type="InterPro" id="IPR038765">
    <property type="entry name" value="Papain-like_cys_pep_sf"/>
</dbReference>
<dbReference type="PATRIC" id="fig|1678841.3.peg.2415"/>
<reference evidence="10" key="1">
    <citation type="journal article" date="2015" name="Genome Announc.">
        <title>Draft Genome Sequence of Bacteroidales Strain TBC1, a Novel Isolate from a Methanogenic Wastewater Treatment System.</title>
        <authorList>
            <person name="Tourlousse D.M."/>
            <person name="Matsuura N."/>
            <person name="Sun L."/>
            <person name="Toyonaga M."/>
            <person name="Kuroda K."/>
            <person name="Ohashi A."/>
            <person name="Cruz R."/>
            <person name="Yamaguchi T."/>
            <person name="Sekiguchi Y."/>
        </authorList>
    </citation>
    <scope>NUCLEOTIDE SEQUENCE [LARGE SCALE GENOMIC DNA]</scope>
    <source>
        <strain evidence="10">TBC1</strain>
    </source>
</reference>
<dbReference type="GO" id="GO:0006508">
    <property type="term" value="P:proteolysis"/>
    <property type="evidence" value="ECO:0007669"/>
    <property type="project" value="UniProtKB-KW"/>
</dbReference>
<feature type="signal peptide" evidence="7">
    <location>
        <begin position="1"/>
        <end position="19"/>
    </location>
</feature>
<feature type="domain" description="Spi protease inhibitor" evidence="8">
    <location>
        <begin position="19"/>
        <end position="110"/>
    </location>
</feature>
<organism evidence="10">
    <name type="scientific">Lentimicrobium saccharophilum</name>
    <dbReference type="NCBI Taxonomy" id="1678841"/>
    <lineage>
        <taxon>Bacteria</taxon>
        <taxon>Pseudomonadati</taxon>
        <taxon>Bacteroidota</taxon>
        <taxon>Bacteroidia</taxon>
        <taxon>Bacteroidales</taxon>
        <taxon>Lentimicrobiaceae</taxon>
        <taxon>Lentimicrobium</taxon>
    </lineage>
</organism>
<dbReference type="SUPFAM" id="SSF110296">
    <property type="entry name" value="Oligoxyloglucan reducing end-specific cellobiohydrolase"/>
    <property type="match status" value="1"/>
</dbReference>
<feature type="active site" description="Proton acceptor" evidence="6">
    <location>
        <position position="314"/>
    </location>
</feature>
<dbReference type="CDD" id="cd15482">
    <property type="entry name" value="Sialidase_non-viral"/>
    <property type="match status" value="1"/>
</dbReference>
<dbReference type="RefSeq" id="WP_062042055.1">
    <property type="nucleotide sequence ID" value="NZ_DF968182.1"/>
</dbReference>
<dbReference type="Gene3D" id="3.90.70.50">
    <property type="entry name" value="Peptidase C10, streptopain"/>
    <property type="match status" value="1"/>
</dbReference>
<evidence type="ECO:0000256" key="6">
    <source>
        <dbReference type="PIRSR" id="PIRSR600200-1"/>
    </source>
</evidence>
<gene>
    <name evidence="10" type="ORF">TBC1_112158</name>
</gene>
<protein>
    <submittedName>
        <fullName evidence="10">Protein containing Por secretion system C-terminal sorting domain</fullName>
    </submittedName>
</protein>
<dbReference type="SUPFAM" id="SSF54001">
    <property type="entry name" value="Cysteine proteinases"/>
    <property type="match status" value="1"/>
</dbReference>
<keyword evidence="3 7" id="KW-0732">Signal</keyword>
<feature type="active site" description="Nucleophile" evidence="6">
    <location>
        <position position="176"/>
    </location>
</feature>
<evidence type="ECO:0000256" key="5">
    <source>
        <dbReference type="ARBA" id="ARBA00022807"/>
    </source>
</evidence>
<dbReference type="InterPro" id="IPR026444">
    <property type="entry name" value="Secre_tail"/>
</dbReference>
<dbReference type="InterPro" id="IPR015943">
    <property type="entry name" value="WD40/YVTN_repeat-like_dom_sf"/>
</dbReference>
<evidence type="ECO:0000259" key="8">
    <source>
        <dbReference type="Pfam" id="PF13734"/>
    </source>
</evidence>
<proteinExistence type="inferred from homology"/>
<sequence>MKKYIFFIQGLMLSVLSLAKPVTMEDARVVADIYFSHFSGRVDPVLLDFTGLTYDNILVYYVFNYSGGGFVVVAADDAVIPIMAQANAGYLEKSSPCPSVKFWFESISKEVFRIVSMGADNSATIKRWDRIRNHEFSYLTRDVGPLLSTTWDQGVWYNFYCPADLAGPGGHTWAGCVATSTGQIMKYHSFPVQGVLAHSYVLPVYGTQSVNFGETTYHWEAMDVTANQSSYQDIATLLYHAGVAVEMSYSPYGSGASENEIPWALSTYFNYDPSTVRLEYKADYSDAEWEEMMKADLNASLPLFYGGDDGTSGHGWVCDGWRPDDNMFHMNWGWSGNSDGWYAIGALNTFNGNYNNNNFIIRGIRPGNAELIVRITNLVHGEIIGYGPIVNINCSLIAGTANTMNLFMDDSLIYTTGQADFTFELATLDYDLGLHIIKLEAINASDTVFHAVEVGNIGWEEQASAFTNEGRGIKYICAVDSLVAWAIAYDGVYMNNYIQEFTRTVNGGETWTPGVISNCSGLEPAMIFALNSDTAYCPMFRQTGSNPQGIYVTWDNGSSWTRQTSASFSDAASFPNVVHFFNKYDGFCMGDPVNGEFEIYTTTDGGNTWTPLPGDVIPDPFVNEYGVTGYYSGVGNSVWFGTSKGRVFRSSDKGLHWDVSTTTFAGRYVDVRFADGLHGLAQDKNLNNTGALCETFDGGVTWSPVTINGQIGTNDFCFVPGTDNTWLSNEAGSNPGSFFSMDGGHSWERISGTEGRQFLALDFINNRTGWAGGFNLSSTEGGVYSFIGSLLAGSVLAPVTGLYAIVTGTNVDLNWTAPAYGQVSGYYVYRNDTLLTAVPVTYPVYNDFPVPIGMHTYCVTAAYSSGESEAACTQAEITYGFEEENDLIIKFYPNPVREIFIIESPVYFRCARLFNLSGQQVFECESHRKILRIPTGNFQPGIYIIQVVLNDKIITAKILIE</sequence>
<dbReference type="EMBL" id="DF968182">
    <property type="protein sequence ID" value="GAP43999.1"/>
    <property type="molecule type" value="Genomic_DNA"/>
</dbReference>
<evidence type="ECO:0000256" key="4">
    <source>
        <dbReference type="ARBA" id="ARBA00022801"/>
    </source>
</evidence>
<keyword evidence="5" id="KW-0788">Thiol protease</keyword>